<organism evidence="1 2">
    <name type="scientific">Algibacter agarivorans</name>
    <dbReference type="NCBI Taxonomy" id="1109741"/>
    <lineage>
        <taxon>Bacteria</taxon>
        <taxon>Pseudomonadati</taxon>
        <taxon>Bacteroidota</taxon>
        <taxon>Flavobacteriia</taxon>
        <taxon>Flavobacteriales</taxon>
        <taxon>Flavobacteriaceae</taxon>
        <taxon>Algibacter</taxon>
    </lineage>
</organism>
<evidence type="ECO:0000313" key="2">
    <source>
        <dbReference type="Proteomes" id="UP001501302"/>
    </source>
</evidence>
<dbReference type="Proteomes" id="UP001501302">
    <property type="component" value="Unassembled WGS sequence"/>
</dbReference>
<keyword evidence="2" id="KW-1185">Reference proteome</keyword>
<accession>A0ABP9GZS0</accession>
<gene>
    <name evidence="1" type="ORF">GCM10023314_26030</name>
</gene>
<evidence type="ECO:0000313" key="1">
    <source>
        <dbReference type="EMBL" id="GAA4951415.1"/>
    </source>
</evidence>
<proteinExistence type="predicted"/>
<name>A0ABP9GZS0_9FLAO</name>
<reference evidence="2" key="1">
    <citation type="journal article" date="2019" name="Int. J. Syst. Evol. Microbiol.">
        <title>The Global Catalogue of Microorganisms (GCM) 10K type strain sequencing project: providing services to taxonomists for standard genome sequencing and annotation.</title>
        <authorList>
            <consortium name="The Broad Institute Genomics Platform"/>
            <consortium name="The Broad Institute Genome Sequencing Center for Infectious Disease"/>
            <person name="Wu L."/>
            <person name="Ma J."/>
        </authorList>
    </citation>
    <scope>NUCLEOTIDE SEQUENCE [LARGE SCALE GENOMIC DNA]</scope>
    <source>
        <strain evidence="2">JCM 18285</strain>
    </source>
</reference>
<comment type="caution">
    <text evidence="1">The sequence shown here is derived from an EMBL/GenBank/DDBJ whole genome shotgun (WGS) entry which is preliminary data.</text>
</comment>
<dbReference type="EMBL" id="BAABJJ010000037">
    <property type="protein sequence ID" value="GAA4951415.1"/>
    <property type="molecule type" value="Genomic_DNA"/>
</dbReference>
<sequence length="88" mass="9834">MSFLKTNQFPMPIKSYLAHPHDGKKQHLIDALSAIKECEVLPAKNEDILVVVTDTLDDASEEILKEKIEKIDSLKLLAMVSGFNSPQN</sequence>
<protein>
    <submittedName>
        <fullName evidence="1">Uncharacterized protein</fullName>
    </submittedName>
</protein>